<evidence type="ECO:0000313" key="1">
    <source>
        <dbReference type="EMBL" id="EMI21936.1"/>
    </source>
</evidence>
<sequence>MLVFPGDQGNRIRLRLHLFAKRVEQIGVHKKWERCSHLSI</sequence>
<keyword evidence="2" id="KW-1185">Reference proteome</keyword>
<dbReference type="PATRIC" id="fig|1265738.3.peg.1127"/>
<name>M5RRV6_9BACT</name>
<evidence type="ECO:0000313" key="2">
    <source>
        <dbReference type="Proteomes" id="UP000011991"/>
    </source>
</evidence>
<protein>
    <submittedName>
        <fullName evidence="1">Uncharacterized protein</fullName>
    </submittedName>
</protein>
<dbReference type="EMBL" id="ANOG01000172">
    <property type="protein sequence ID" value="EMI21936.1"/>
    <property type="molecule type" value="Genomic_DNA"/>
</dbReference>
<proteinExistence type="predicted"/>
<dbReference type="Proteomes" id="UP000011991">
    <property type="component" value="Unassembled WGS sequence"/>
</dbReference>
<reference evidence="1 2" key="1">
    <citation type="journal article" date="2013" name="Mar. Genomics">
        <title>Expression of sulfatases in Rhodopirellula baltica and the diversity of sulfatases in the genus Rhodopirellula.</title>
        <authorList>
            <person name="Wegner C.E."/>
            <person name="Richter-Heitmann T."/>
            <person name="Klindworth A."/>
            <person name="Klockow C."/>
            <person name="Richter M."/>
            <person name="Achstetter T."/>
            <person name="Glockner F.O."/>
            <person name="Harder J."/>
        </authorList>
    </citation>
    <scope>NUCLEOTIDE SEQUENCE [LARGE SCALE GENOMIC DNA]</scope>
    <source>
        <strain evidence="1 2">SM1</strain>
    </source>
</reference>
<accession>M5RRV6</accession>
<organism evidence="1 2">
    <name type="scientific">Rhodopirellula maiorica SM1</name>
    <dbReference type="NCBI Taxonomy" id="1265738"/>
    <lineage>
        <taxon>Bacteria</taxon>
        <taxon>Pseudomonadati</taxon>
        <taxon>Planctomycetota</taxon>
        <taxon>Planctomycetia</taxon>
        <taxon>Pirellulales</taxon>
        <taxon>Pirellulaceae</taxon>
        <taxon>Novipirellula</taxon>
    </lineage>
</organism>
<gene>
    <name evidence="1" type="ORF">RMSM_01127</name>
</gene>
<comment type="caution">
    <text evidence="1">The sequence shown here is derived from an EMBL/GenBank/DDBJ whole genome shotgun (WGS) entry which is preliminary data.</text>
</comment>
<dbReference type="AlphaFoldDB" id="M5RRV6"/>